<dbReference type="GO" id="GO:0005737">
    <property type="term" value="C:cytoplasm"/>
    <property type="evidence" value="ECO:0007669"/>
    <property type="project" value="TreeGrafter"/>
</dbReference>
<dbReference type="UniPathway" id="UPA00031">
    <property type="reaction ID" value="UER00013"/>
</dbReference>
<protein>
    <recommendedName>
        <fullName evidence="3 8">Histidinol-phosphatase</fullName>
        <shortName evidence="8">HolPase</shortName>
        <ecNumber evidence="3 8">3.1.3.15</ecNumber>
    </recommendedName>
</protein>
<dbReference type="EMBL" id="SLUI01000009">
    <property type="protein sequence ID" value="TCL36211.1"/>
    <property type="molecule type" value="Genomic_DNA"/>
</dbReference>
<reference evidence="10 11" key="1">
    <citation type="submission" date="2019-03" db="EMBL/GenBank/DDBJ databases">
        <title>Genomic Encyclopedia of Type Strains, Phase IV (KMG-IV): sequencing the most valuable type-strain genomes for metagenomic binning, comparative biology and taxonomic classification.</title>
        <authorList>
            <person name="Goeker M."/>
        </authorList>
    </citation>
    <scope>NUCLEOTIDE SEQUENCE [LARGE SCALE GENOMIC DNA]</scope>
    <source>
        <strain evidence="10 11">DSM 15969</strain>
    </source>
</reference>
<evidence type="ECO:0000256" key="7">
    <source>
        <dbReference type="ARBA" id="ARBA00049158"/>
    </source>
</evidence>
<dbReference type="EC" id="3.1.3.15" evidence="3 8"/>
<evidence type="ECO:0000256" key="1">
    <source>
        <dbReference type="ARBA" id="ARBA00004970"/>
    </source>
</evidence>
<dbReference type="GO" id="GO:0000105">
    <property type="term" value="P:L-histidine biosynthetic process"/>
    <property type="evidence" value="ECO:0007669"/>
    <property type="project" value="UniProtKB-UniRule"/>
</dbReference>
<dbReference type="InterPro" id="IPR016195">
    <property type="entry name" value="Pol/histidinol_Pase-like"/>
</dbReference>
<dbReference type="GO" id="GO:0004401">
    <property type="term" value="F:histidinol-phosphatase activity"/>
    <property type="evidence" value="ECO:0007669"/>
    <property type="project" value="UniProtKB-UniRule"/>
</dbReference>
<dbReference type="PANTHER" id="PTHR21039">
    <property type="entry name" value="HISTIDINOL PHOSPHATASE-RELATED"/>
    <property type="match status" value="1"/>
</dbReference>
<comment type="pathway">
    <text evidence="1 8">Amino-acid biosynthesis; L-histidine biosynthesis; L-histidine from 5-phospho-alpha-D-ribose 1-diphosphate: step 8/9.</text>
</comment>
<keyword evidence="4 8" id="KW-0028">Amino-acid biosynthesis</keyword>
<evidence type="ECO:0000256" key="2">
    <source>
        <dbReference type="ARBA" id="ARBA00009152"/>
    </source>
</evidence>
<evidence type="ECO:0000313" key="10">
    <source>
        <dbReference type="EMBL" id="TCL36211.1"/>
    </source>
</evidence>
<dbReference type="RefSeq" id="WP_132081948.1">
    <property type="nucleotide sequence ID" value="NZ_SLUI01000009.1"/>
</dbReference>
<keyword evidence="5 8" id="KW-0378">Hydrolase</keyword>
<comment type="similarity">
    <text evidence="2 8">Belongs to the PHP hydrolase family. HisK subfamily.</text>
</comment>
<evidence type="ECO:0000256" key="3">
    <source>
        <dbReference type="ARBA" id="ARBA00013085"/>
    </source>
</evidence>
<feature type="domain" description="PHP" evidence="9">
    <location>
        <begin position="4"/>
        <end position="210"/>
    </location>
</feature>
<dbReference type="SUPFAM" id="SSF89550">
    <property type="entry name" value="PHP domain-like"/>
    <property type="match status" value="1"/>
</dbReference>
<dbReference type="InterPro" id="IPR004013">
    <property type="entry name" value="PHP_dom"/>
</dbReference>
<name>A0A4R1Q5D9_9FIRM</name>
<sequence length="283" mass="33389">MRIDYHMHFEYGSYDFDWVQGFFDHASQRGIDEIGISEHTHGFSEFKDLYYEELVRDESPVGQFQSKWLTKNKFRYSLQDYQRFMNSLKEKGYPVKMGIEVCNFQNQARVKEILSQAQFDYIIGSIHFLRGWGYDFADIKFVWDQYKLQDMYEWYTGEVEALCASGIYDILGHPFNIRLFKNFPDFDVQPYLERVAAAVKLAGMAIDINTGTLYRYPVQEISPYPEFMRTARKYDLPIILSSDAHRPEDCGRYIEMAVEYAKGFGYDELLVFTNRQATAHKIS</sequence>
<keyword evidence="11" id="KW-1185">Reference proteome</keyword>
<gene>
    <name evidence="10" type="ORF">EV210_109160</name>
</gene>
<evidence type="ECO:0000259" key="9">
    <source>
        <dbReference type="Pfam" id="PF02811"/>
    </source>
</evidence>
<dbReference type="Gene3D" id="3.20.20.140">
    <property type="entry name" value="Metal-dependent hydrolases"/>
    <property type="match status" value="1"/>
</dbReference>
<dbReference type="InterPro" id="IPR010140">
    <property type="entry name" value="Histidinol_P_phosphatase_HisJ"/>
</dbReference>
<keyword evidence="6 8" id="KW-0368">Histidine biosynthesis</keyword>
<dbReference type="Proteomes" id="UP000295063">
    <property type="component" value="Unassembled WGS sequence"/>
</dbReference>
<dbReference type="PANTHER" id="PTHR21039:SF0">
    <property type="entry name" value="HISTIDINOL-PHOSPHATASE"/>
    <property type="match status" value="1"/>
</dbReference>
<proteinExistence type="inferred from homology"/>
<evidence type="ECO:0000256" key="5">
    <source>
        <dbReference type="ARBA" id="ARBA00022801"/>
    </source>
</evidence>
<evidence type="ECO:0000256" key="8">
    <source>
        <dbReference type="RuleBase" id="RU366003"/>
    </source>
</evidence>
<dbReference type="Pfam" id="PF02811">
    <property type="entry name" value="PHP"/>
    <property type="match status" value="1"/>
</dbReference>
<dbReference type="AlphaFoldDB" id="A0A4R1Q5D9"/>
<dbReference type="OrthoDB" id="9775255at2"/>
<evidence type="ECO:0000256" key="6">
    <source>
        <dbReference type="ARBA" id="ARBA00023102"/>
    </source>
</evidence>
<comment type="caution">
    <text evidence="10">The sequence shown here is derived from an EMBL/GenBank/DDBJ whole genome shotgun (WGS) entry which is preliminary data.</text>
</comment>
<comment type="catalytic activity">
    <reaction evidence="7 8">
        <text>L-histidinol phosphate + H2O = L-histidinol + phosphate</text>
        <dbReference type="Rhea" id="RHEA:14465"/>
        <dbReference type="ChEBI" id="CHEBI:15377"/>
        <dbReference type="ChEBI" id="CHEBI:43474"/>
        <dbReference type="ChEBI" id="CHEBI:57699"/>
        <dbReference type="ChEBI" id="CHEBI:57980"/>
        <dbReference type="EC" id="3.1.3.15"/>
    </reaction>
</comment>
<organism evidence="10 11">
    <name type="scientific">Anaerospora hongkongensis</name>
    <dbReference type="NCBI Taxonomy" id="244830"/>
    <lineage>
        <taxon>Bacteria</taxon>
        <taxon>Bacillati</taxon>
        <taxon>Bacillota</taxon>
        <taxon>Negativicutes</taxon>
        <taxon>Selenomonadales</taxon>
        <taxon>Sporomusaceae</taxon>
        <taxon>Anaerospora</taxon>
    </lineage>
</organism>
<evidence type="ECO:0000256" key="4">
    <source>
        <dbReference type="ARBA" id="ARBA00022605"/>
    </source>
</evidence>
<evidence type="ECO:0000313" key="11">
    <source>
        <dbReference type="Proteomes" id="UP000295063"/>
    </source>
</evidence>
<dbReference type="CDD" id="cd12110">
    <property type="entry name" value="PHP_HisPPase_Hisj_like"/>
    <property type="match status" value="1"/>
</dbReference>
<accession>A0A4R1Q5D9</accession>